<proteinExistence type="predicted"/>
<dbReference type="Proteomes" id="UP000693981">
    <property type="component" value="Unassembled WGS sequence"/>
</dbReference>
<evidence type="ECO:0000256" key="1">
    <source>
        <dbReference type="SAM" id="MobiDB-lite"/>
    </source>
</evidence>
<feature type="chain" id="PRO_5035722328" description="Secreted protein" evidence="2">
    <location>
        <begin position="21"/>
        <end position="453"/>
    </location>
</feature>
<evidence type="ECO:0000313" key="3">
    <source>
        <dbReference type="EMBL" id="KAG7398302.1"/>
    </source>
</evidence>
<feature type="signal peptide" evidence="2">
    <location>
        <begin position="1"/>
        <end position="20"/>
    </location>
</feature>
<feature type="region of interest" description="Disordered" evidence="1">
    <location>
        <begin position="404"/>
        <end position="427"/>
    </location>
</feature>
<dbReference type="OrthoDB" id="92096at2759"/>
<gene>
    <name evidence="3" type="ORF">PHYBOEH_011297</name>
</gene>
<dbReference type="PANTHER" id="PTHR33946">
    <property type="match status" value="1"/>
</dbReference>
<dbReference type="AlphaFoldDB" id="A0A8T1WW01"/>
<dbReference type="EMBL" id="JAGDFL010000084">
    <property type="protein sequence ID" value="KAG7398302.1"/>
    <property type="molecule type" value="Genomic_DNA"/>
</dbReference>
<protein>
    <recommendedName>
        <fullName evidence="5">Secreted protein</fullName>
    </recommendedName>
</protein>
<reference evidence="3" key="1">
    <citation type="submission" date="2021-02" db="EMBL/GenBank/DDBJ databases">
        <authorList>
            <person name="Palmer J.M."/>
        </authorList>
    </citation>
    <scope>NUCLEOTIDE SEQUENCE</scope>
    <source>
        <strain evidence="3">SCRP23</strain>
    </source>
</reference>
<accession>A0A8T1WW01</accession>
<name>A0A8T1WW01_9STRA</name>
<evidence type="ECO:0008006" key="5">
    <source>
        <dbReference type="Google" id="ProtNLM"/>
    </source>
</evidence>
<keyword evidence="2" id="KW-0732">Signal</keyword>
<comment type="caution">
    <text evidence="3">The sequence shown here is derived from an EMBL/GenBank/DDBJ whole genome shotgun (WGS) entry which is preliminary data.</text>
</comment>
<dbReference type="PANTHER" id="PTHR33946:SF4">
    <property type="entry name" value="COAGULATION FACTOR XI"/>
    <property type="match status" value="1"/>
</dbReference>
<evidence type="ECO:0000313" key="4">
    <source>
        <dbReference type="Proteomes" id="UP000693981"/>
    </source>
</evidence>
<evidence type="ECO:0000256" key="2">
    <source>
        <dbReference type="SAM" id="SignalP"/>
    </source>
</evidence>
<organism evidence="3 4">
    <name type="scientific">Phytophthora boehmeriae</name>
    <dbReference type="NCBI Taxonomy" id="109152"/>
    <lineage>
        <taxon>Eukaryota</taxon>
        <taxon>Sar</taxon>
        <taxon>Stramenopiles</taxon>
        <taxon>Oomycota</taxon>
        <taxon>Peronosporomycetes</taxon>
        <taxon>Peronosporales</taxon>
        <taxon>Peronosporaceae</taxon>
        <taxon>Phytophthora</taxon>
    </lineage>
</organism>
<sequence>MKVFVPVVVAAVALSTTAEASFIDSLTKTNNSDSYHMKPVRTIHARVQSDAPLWNATTNTFGSKYYKTAEEQFRGLLDTVNTASVEGALMYVQAEGINVNDRSDPCVRKNKMQYVVFYDIVFAQTNETLAQYTSEYGPMLPMDGGQCTPVSGTDVFSSECVSINGNATVPQLGPFIGGESKETDPRAPYPNCFWYSLPNNCPLQKWGSSKTDTCRASTRRGLCDINTLPDGVTCTYNYRVLGYVPIDDVVGITSMTYSNGTKYSNLAEFCADGKIEFNATVPAGNWTASIPFWQNPQNKTANAARAQKLLDAYASLLTSKTSTQISSDVIAHMQAIPTVANLTQSNPKCYENMASCSATAAPNGCKRSLFSQLCTVCSSSSESGCEVAPSSFTFPTLAKATVASSTNGTTTGTTTGSSSGSSPSTSTKTSSAAKLVMTVSALIASFGVSLFMA</sequence>
<keyword evidence="4" id="KW-1185">Reference proteome</keyword>